<name>A0A0D8Y7V6_DICVI</name>
<dbReference type="InterPro" id="IPR028823">
    <property type="entry name" value="NALCN"/>
</dbReference>
<accession>A0A0D8Y7V6</accession>
<dbReference type="AlphaFoldDB" id="A0A0D8Y7V6"/>
<sequence length="161" mass="19127">MKNLLLSQHYMNVMVKIYSADELPVYLSALFENSIDFIASLNLPGEVSITSDDLFPPSIHQNTFEFFKGTLATRNRNSSFVHNRWMQFDLFMFVTHWMSWILHLYQIVRNDFSLTSLPYENWFGVIRSVRPFIIIRLIRLVVKFKLPKERIEQLLNNTSFD</sequence>
<dbReference type="GO" id="GO:0005261">
    <property type="term" value="F:monoatomic cation channel activity"/>
    <property type="evidence" value="ECO:0007669"/>
    <property type="project" value="InterPro"/>
</dbReference>
<reference evidence="6" key="2">
    <citation type="journal article" date="2016" name="Sci. Rep.">
        <title>Dictyocaulus viviparus genome, variome and transcriptome elucidate lungworm biology and support future intervention.</title>
        <authorList>
            <person name="McNulty S.N."/>
            <person name="Strube C."/>
            <person name="Rosa B.A."/>
            <person name="Martin J.C."/>
            <person name="Tyagi R."/>
            <person name="Choi Y.J."/>
            <person name="Wang Q."/>
            <person name="Hallsworth Pepin K."/>
            <person name="Zhang X."/>
            <person name="Ozersky P."/>
            <person name="Wilson R.K."/>
            <person name="Sternberg P.W."/>
            <person name="Gasser R.B."/>
            <person name="Mitreva M."/>
        </authorList>
    </citation>
    <scope>NUCLEOTIDE SEQUENCE [LARGE SCALE GENOMIC DNA]</scope>
    <source>
        <strain evidence="6">HannoverDv2000</strain>
    </source>
</reference>
<evidence type="ECO:0000256" key="2">
    <source>
        <dbReference type="ARBA" id="ARBA00022692"/>
    </source>
</evidence>
<keyword evidence="4" id="KW-0472">Membrane</keyword>
<evidence type="ECO:0000313" key="5">
    <source>
        <dbReference type="EMBL" id="KJH52795.1"/>
    </source>
</evidence>
<dbReference type="GO" id="GO:0032230">
    <property type="term" value="P:positive regulation of synaptic transmission, GABAergic"/>
    <property type="evidence" value="ECO:0007669"/>
    <property type="project" value="TreeGrafter"/>
</dbReference>
<keyword evidence="3" id="KW-1133">Transmembrane helix</keyword>
<protein>
    <submittedName>
        <fullName evidence="5">Uncharacterized protein</fullName>
    </submittedName>
</protein>
<dbReference type="Gene3D" id="1.20.120.350">
    <property type="entry name" value="Voltage-gated potassium channels. Chain C"/>
    <property type="match status" value="1"/>
</dbReference>
<dbReference type="STRING" id="29172.A0A0D8Y7V6"/>
<evidence type="ECO:0000313" key="6">
    <source>
        <dbReference type="Proteomes" id="UP000053766"/>
    </source>
</evidence>
<reference evidence="5 6" key="1">
    <citation type="submission" date="2013-11" db="EMBL/GenBank/DDBJ databases">
        <title>Draft genome of the bovine lungworm Dictyocaulus viviparus.</title>
        <authorList>
            <person name="Mitreva M."/>
        </authorList>
    </citation>
    <scope>NUCLEOTIDE SEQUENCE [LARGE SCALE GENOMIC DNA]</scope>
    <source>
        <strain evidence="5 6">HannoverDv2000</strain>
    </source>
</reference>
<evidence type="ECO:0000256" key="3">
    <source>
        <dbReference type="ARBA" id="ARBA00022989"/>
    </source>
</evidence>
<dbReference type="PANTHER" id="PTHR46141:SF2">
    <property type="entry name" value="ION TRANSPORT DOMAIN-CONTAINING PROTEIN"/>
    <property type="match status" value="1"/>
</dbReference>
<keyword evidence="6" id="KW-1185">Reference proteome</keyword>
<dbReference type="GO" id="GO:0005886">
    <property type="term" value="C:plasma membrane"/>
    <property type="evidence" value="ECO:0007669"/>
    <property type="project" value="TreeGrafter"/>
</dbReference>
<dbReference type="OrthoDB" id="10069766at2759"/>
<evidence type="ECO:0000256" key="4">
    <source>
        <dbReference type="ARBA" id="ARBA00023136"/>
    </source>
</evidence>
<dbReference type="InterPro" id="IPR027359">
    <property type="entry name" value="Volt_channel_dom_sf"/>
</dbReference>
<dbReference type="Proteomes" id="UP000053766">
    <property type="component" value="Unassembled WGS sequence"/>
</dbReference>
<dbReference type="PANTHER" id="PTHR46141">
    <property type="entry name" value="SODIUM LEAK CHANNEL NON-SELECTIVE PROTEIN"/>
    <property type="match status" value="1"/>
</dbReference>
<gene>
    <name evidence="5" type="ORF">DICVIV_01002</name>
</gene>
<keyword evidence="2" id="KW-0812">Transmembrane</keyword>
<dbReference type="EMBL" id="KN716159">
    <property type="protein sequence ID" value="KJH52795.1"/>
    <property type="molecule type" value="Genomic_DNA"/>
</dbReference>
<proteinExistence type="predicted"/>
<dbReference type="GO" id="GO:0032224">
    <property type="term" value="P:positive regulation of synaptic transmission, cholinergic"/>
    <property type="evidence" value="ECO:0007669"/>
    <property type="project" value="TreeGrafter"/>
</dbReference>
<comment type="subcellular location">
    <subcellularLocation>
        <location evidence="1">Membrane</location>
        <topology evidence="1">Multi-pass membrane protein</topology>
    </subcellularLocation>
</comment>
<organism evidence="5 6">
    <name type="scientific">Dictyocaulus viviparus</name>
    <name type="common">Bovine lungworm</name>
    <dbReference type="NCBI Taxonomy" id="29172"/>
    <lineage>
        <taxon>Eukaryota</taxon>
        <taxon>Metazoa</taxon>
        <taxon>Ecdysozoa</taxon>
        <taxon>Nematoda</taxon>
        <taxon>Chromadorea</taxon>
        <taxon>Rhabditida</taxon>
        <taxon>Rhabditina</taxon>
        <taxon>Rhabditomorpha</taxon>
        <taxon>Strongyloidea</taxon>
        <taxon>Metastrongylidae</taxon>
        <taxon>Dictyocaulus</taxon>
    </lineage>
</organism>
<evidence type="ECO:0000256" key="1">
    <source>
        <dbReference type="ARBA" id="ARBA00004141"/>
    </source>
</evidence>